<dbReference type="Proteomes" id="UP000800040">
    <property type="component" value="Unassembled WGS sequence"/>
</dbReference>
<protein>
    <recommendedName>
        <fullName evidence="2">DUF7704 domain-containing protein</fullName>
    </recommendedName>
</protein>
<evidence type="ECO:0000256" key="1">
    <source>
        <dbReference type="SAM" id="Phobius"/>
    </source>
</evidence>
<dbReference type="PANTHER" id="PTHR37019">
    <property type="entry name" value="CHROMOSOME 1, WHOLE GENOME SHOTGUN SEQUENCE"/>
    <property type="match status" value="1"/>
</dbReference>
<accession>A0A6A5KXZ3</accession>
<dbReference type="EMBL" id="ML975250">
    <property type="protein sequence ID" value="KAF1838603.1"/>
    <property type="molecule type" value="Genomic_DNA"/>
</dbReference>
<dbReference type="Pfam" id="PF24803">
    <property type="entry name" value="DUF7704"/>
    <property type="match status" value="1"/>
</dbReference>
<feature type="transmembrane region" description="Helical" evidence="1">
    <location>
        <begin position="52"/>
        <end position="74"/>
    </location>
</feature>
<keyword evidence="1" id="KW-0812">Transmembrane</keyword>
<evidence type="ECO:0000259" key="2">
    <source>
        <dbReference type="Pfam" id="PF24803"/>
    </source>
</evidence>
<evidence type="ECO:0000313" key="4">
    <source>
        <dbReference type="Proteomes" id="UP000800040"/>
    </source>
</evidence>
<feature type="domain" description="DUF7704" evidence="2">
    <location>
        <begin position="7"/>
        <end position="115"/>
    </location>
</feature>
<reference evidence="3" key="1">
    <citation type="submission" date="2020-01" db="EMBL/GenBank/DDBJ databases">
        <authorList>
            <consortium name="DOE Joint Genome Institute"/>
            <person name="Haridas S."/>
            <person name="Albert R."/>
            <person name="Binder M."/>
            <person name="Bloem J."/>
            <person name="Labutti K."/>
            <person name="Salamov A."/>
            <person name="Andreopoulos B."/>
            <person name="Baker S.E."/>
            <person name="Barry K."/>
            <person name="Bills G."/>
            <person name="Bluhm B.H."/>
            <person name="Cannon C."/>
            <person name="Castanera R."/>
            <person name="Culley D.E."/>
            <person name="Daum C."/>
            <person name="Ezra D."/>
            <person name="Gonzalez J.B."/>
            <person name="Henrissat B."/>
            <person name="Kuo A."/>
            <person name="Liang C."/>
            <person name="Lipzen A."/>
            <person name="Lutzoni F."/>
            <person name="Magnuson J."/>
            <person name="Mondo S."/>
            <person name="Nolan M."/>
            <person name="Ohm R."/>
            <person name="Pangilinan J."/>
            <person name="Park H.-J."/>
            <person name="Ramirez L."/>
            <person name="Alfaro M."/>
            <person name="Sun H."/>
            <person name="Tritt A."/>
            <person name="Yoshinaga Y."/>
            <person name="Zwiers L.-H."/>
            <person name="Turgeon B.G."/>
            <person name="Goodwin S.B."/>
            <person name="Spatafora J.W."/>
            <person name="Crous P.W."/>
            <person name="Grigoriev I.V."/>
        </authorList>
    </citation>
    <scope>NUCLEOTIDE SEQUENCE</scope>
    <source>
        <strain evidence="3">P77</strain>
    </source>
</reference>
<feature type="transmembrane region" description="Helical" evidence="1">
    <location>
        <begin position="12"/>
        <end position="31"/>
    </location>
</feature>
<dbReference type="AlphaFoldDB" id="A0A6A5KXZ3"/>
<keyword evidence="1" id="KW-0472">Membrane</keyword>
<gene>
    <name evidence="3" type="ORF">BDW02DRAFT_564705</name>
</gene>
<keyword evidence="4" id="KW-1185">Reference proteome</keyword>
<sequence length="141" mass="16296">MTPRNTPFVYVLWHLYLEPLCALAGVYQLHFMPRLYFSFMPSTSIYSSASQITYDQLASCYLFFAFIEGVLLRVVDDERIWRWIVFGLLLSDLGHCYAAWSEMGTEGILSAWAWRGKDGVTNWSTVLLARGVFDSGKSWHY</sequence>
<dbReference type="PANTHER" id="PTHR37019:SF1">
    <property type="entry name" value="EXPERA DOMAIN-CONTAINING PROTEIN"/>
    <property type="match status" value="1"/>
</dbReference>
<dbReference type="OrthoDB" id="5313995at2759"/>
<name>A0A6A5KXZ3_9PLEO</name>
<organism evidence="3 4">
    <name type="scientific">Decorospora gaudefroyi</name>
    <dbReference type="NCBI Taxonomy" id="184978"/>
    <lineage>
        <taxon>Eukaryota</taxon>
        <taxon>Fungi</taxon>
        <taxon>Dikarya</taxon>
        <taxon>Ascomycota</taxon>
        <taxon>Pezizomycotina</taxon>
        <taxon>Dothideomycetes</taxon>
        <taxon>Pleosporomycetidae</taxon>
        <taxon>Pleosporales</taxon>
        <taxon>Pleosporineae</taxon>
        <taxon>Pleosporaceae</taxon>
        <taxon>Decorospora</taxon>
    </lineage>
</organism>
<keyword evidence="1" id="KW-1133">Transmembrane helix</keyword>
<evidence type="ECO:0000313" key="3">
    <source>
        <dbReference type="EMBL" id="KAF1838603.1"/>
    </source>
</evidence>
<proteinExistence type="predicted"/>
<dbReference type="InterPro" id="IPR056121">
    <property type="entry name" value="DUF7704"/>
</dbReference>